<dbReference type="InterPro" id="IPR027417">
    <property type="entry name" value="P-loop_NTPase"/>
</dbReference>
<dbReference type="PROSITE" id="PS51194">
    <property type="entry name" value="HELICASE_CTER"/>
    <property type="match status" value="1"/>
</dbReference>
<dbReference type="SUPFAM" id="SSF52540">
    <property type="entry name" value="P-loop containing nucleoside triphosphate hydrolases"/>
    <property type="match status" value="1"/>
</dbReference>
<comment type="caution">
    <text evidence="9">The sequence shown here is derived from an EMBL/GenBank/DDBJ whole genome shotgun (WGS) entry which is preliminary data.</text>
</comment>
<comment type="catalytic activity">
    <reaction evidence="6">
        <text>ATP + H2O = ADP + phosphate + H(+)</text>
        <dbReference type="Rhea" id="RHEA:13065"/>
        <dbReference type="ChEBI" id="CHEBI:15377"/>
        <dbReference type="ChEBI" id="CHEBI:15378"/>
        <dbReference type="ChEBI" id="CHEBI:30616"/>
        <dbReference type="ChEBI" id="CHEBI:43474"/>
        <dbReference type="ChEBI" id="CHEBI:456216"/>
        <dbReference type="EC" id="3.6.4.13"/>
    </reaction>
</comment>
<keyword evidence="10" id="KW-1185">Reference proteome</keyword>
<dbReference type="CDD" id="cd18791">
    <property type="entry name" value="SF2_C_RHA"/>
    <property type="match status" value="1"/>
</dbReference>
<feature type="domain" description="Helicase C-terminal" evidence="8">
    <location>
        <begin position="224"/>
        <end position="359"/>
    </location>
</feature>
<dbReference type="GO" id="GO:0016787">
    <property type="term" value="F:hydrolase activity"/>
    <property type="evidence" value="ECO:0007669"/>
    <property type="project" value="UniProtKB-KW"/>
</dbReference>
<proteinExistence type="predicted"/>
<keyword evidence="4" id="KW-0547">Nucleotide-binding</keyword>
<feature type="region of interest" description="Disordered" evidence="7">
    <location>
        <begin position="287"/>
        <end position="309"/>
    </location>
</feature>
<keyword evidence="3" id="KW-0378">Hydrolase</keyword>
<evidence type="ECO:0000256" key="6">
    <source>
        <dbReference type="ARBA" id="ARBA00047984"/>
    </source>
</evidence>
<dbReference type="Gene3D" id="3.40.50.300">
    <property type="entry name" value="P-loop containing nucleotide triphosphate hydrolases"/>
    <property type="match status" value="2"/>
</dbReference>
<dbReference type="EC" id="3.6.4.13" evidence="1"/>
<accession>A0A060SWY5</accession>
<dbReference type="InterPro" id="IPR001650">
    <property type="entry name" value="Helicase_C-like"/>
</dbReference>
<dbReference type="STRING" id="5643.A0A060SWY5"/>
<evidence type="ECO:0000256" key="7">
    <source>
        <dbReference type="SAM" id="MobiDB-lite"/>
    </source>
</evidence>
<keyword evidence="4" id="KW-0067">ATP-binding</keyword>
<dbReference type="GO" id="GO:0005681">
    <property type="term" value="C:spliceosomal complex"/>
    <property type="evidence" value="ECO:0007669"/>
    <property type="project" value="TreeGrafter"/>
</dbReference>
<keyword evidence="4" id="KW-0347">Helicase</keyword>
<evidence type="ECO:0000256" key="4">
    <source>
        <dbReference type="ARBA" id="ARBA00022806"/>
    </source>
</evidence>
<evidence type="ECO:0000256" key="1">
    <source>
        <dbReference type="ARBA" id="ARBA00012552"/>
    </source>
</evidence>
<dbReference type="EMBL" id="CCBP010000437">
    <property type="protein sequence ID" value="CDO77038.1"/>
    <property type="molecule type" value="Genomic_DNA"/>
</dbReference>
<evidence type="ECO:0000256" key="3">
    <source>
        <dbReference type="ARBA" id="ARBA00022801"/>
    </source>
</evidence>
<dbReference type="AlphaFoldDB" id="A0A060SWY5"/>
<feature type="compositionally biased region" description="Pro residues" evidence="7">
    <location>
        <begin position="294"/>
        <end position="305"/>
    </location>
</feature>
<keyword evidence="2" id="KW-0507">mRNA processing</keyword>
<evidence type="ECO:0000313" key="9">
    <source>
        <dbReference type="EMBL" id="CDO77038.1"/>
    </source>
</evidence>
<evidence type="ECO:0000313" key="10">
    <source>
        <dbReference type="Proteomes" id="UP000029665"/>
    </source>
</evidence>
<dbReference type="GO" id="GO:0003724">
    <property type="term" value="F:RNA helicase activity"/>
    <property type="evidence" value="ECO:0007669"/>
    <property type="project" value="UniProtKB-EC"/>
</dbReference>
<dbReference type="PANTHER" id="PTHR18934:SF109">
    <property type="entry name" value="ATP-DEPENDENT RNA HELICASE DHX15 HOMOLOG"/>
    <property type="match status" value="1"/>
</dbReference>
<keyword evidence="5" id="KW-0508">mRNA splicing</keyword>
<dbReference type="PANTHER" id="PTHR18934">
    <property type="entry name" value="ATP-DEPENDENT RNA HELICASE"/>
    <property type="match status" value="1"/>
</dbReference>
<reference evidence="9" key="1">
    <citation type="submission" date="2014-01" db="EMBL/GenBank/DDBJ databases">
        <title>The genome of the white-rot fungus Pycnoporus cinnabarinus: a basidiomycete model with a versatile arsenal for lignocellulosic biomass breakdown.</title>
        <authorList>
            <person name="Levasseur A."/>
            <person name="Lomascolo A."/>
            <person name="Ruiz-Duenas F.J."/>
            <person name="Uzan E."/>
            <person name="Piumi F."/>
            <person name="Kues U."/>
            <person name="Ram A.F.J."/>
            <person name="Murat C."/>
            <person name="Haon M."/>
            <person name="Benoit I."/>
            <person name="Arfi Y."/>
            <person name="Chevret D."/>
            <person name="Drula E."/>
            <person name="Kwon M.J."/>
            <person name="Gouret P."/>
            <person name="Lesage-Meessen L."/>
            <person name="Lombard V."/>
            <person name="Mariette J."/>
            <person name="Noirot C."/>
            <person name="Park J."/>
            <person name="Patyshakuliyeva A."/>
            <person name="Wieneger R.A.B."/>
            <person name="Wosten H.A.B."/>
            <person name="Martin F."/>
            <person name="Coutinho P.M."/>
            <person name="de Vries R."/>
            <person name="Martinez A.T."/>
            <person name="Klopp C."/>
            <person name="Pontarotti P."/>
            <person name="Henrissat B."/>
            <person name="Record E."/>
        </authorList>
    </citation>
    <scope>NUCLEOTIDE SEQUENCE [LARGE SCALE GENOMIC DNA]</scope>
    <source>
        <strain evidence="9">BRFM137</strain>
    </source>
</reference>
<evidence type="ECO:0000256" key="2">
    <source>
        <dbReference type="ARBA" id="ARBA00022664"/>
    </source>
</evidence>
<sequence>MPLTVERGYAGIQRPVLHGGRRDDEQVAPTRAIQERASWLRALLDTAHLERSQTASIRADLCDLVSYSRTTQGLRMMRQSGYPRYPEYANVAQPPNAEGDQNPFTKRPYGPTYKKILEDHEKLPVFAKMDEFFRMFNDRQVIVMVGETGPGKATQTPQFPPRVAAMSVAKRVADGLDAQIRSKAHRHVRYIGRGEVPLFKVPGRTFPVEILYTQEPQPDYAAAAIRTVLMIHRAEEPGDILLFLTGEEETEDACRKLTGQAEEFINEAQDEVGPLLCIPLYSSLPPQQQQRISEPPPPPRQPGGPPRRKVVVSTNIPETSLTIEGIVYVVDPGLSKQEVYNPRIRIKALQVTPISKASA</sequence>
<dbReference type="GO" id="GO:0006397">
    <property type="term" value="P:mRNA processing"/>
    <property type="evidence" value="ECO:0007669"/>
    <property type="project" value="UniProtKB-KW"/>
</dbReference>
<gene>
    <name evidence="9" type="ORF">BN946_scf184403.g13</name>
</gene>
<evidence type="ECO:0000259" key="8">
    <source>
        <dbReference type="PROSITE" id="PS51194"/>
    </source>
</evidence>
<dbReference type="HOGENOM" id="CLU_771935_0_0_1"/>
<protein>
    <recommendedName>
        <fullName evidence="1">RNA helicase</fullName>
        <ecNumber evidence="1">3.6.4.13</ecNumber>
    </recommendedName>
</protein>
<dbReference type="GO" id="GO:0008380">
    <property type="term" value="P:RNA splicing"/>
    <property type="evidence" value="ECO:0007669"/>
    <property type="project" value="UniProtKB-KW"/>
</dbReference>
<dbReference type="GO" id="GO:0003723">
    <property type="term" value="F:RNA binding"/>
    <property type="evidence" value="ECO:0007669"/>
    <property type="project" value="TreeGrafter"/>
</dbReference>
<dbReference type="OrthoDB" id="10253254at2759"/>
<name>A0A060SWY5_PYCCI</name>
<evidence type="ECO:0000256" key="5">
    <source>
        <dbReference type="ARBA" id="ARBA00023187"/>
    </source>
</evidence>
<organism evidence="9 10">
    <name type="scientific">Pycnoporus cinnabarinus</name>
    <name type="common">Cinnabar-red polypore</name>
    <name type="synonym">Trametes cinnabarina</name>
    <dbReference type="NCBI Taxonomy" id="5643"/>
    <lineage>
        <taxon>Eukaryota</taxon>
        <taxon>Fungi</taxon>
        <taxon>Dikarya</taxon>
        <taxon>Basidiomycota</taxon>
        <taxon>Agaricomycotina</taxon>
        <taxon>Agaricomycetes</taxon>
        <taxon>Polyporales</taxon>
        <taxon>Polyporaceae</taxon>
        <taxon>Trametes</taxon>
    </lineage>
</organism>
<dbReference type="Proteomes" id="UP000029665">
    <property type="component" value="Unassembled WGS sequence"/>
</dbReference>